<dbReference type="SUPFAM" id="SSF53697">
    <property type="entry name" value="SIS domain"/>
    <property type="match status" value="1"/>
</dbReference>
<organism evidence="3 4">
    <name type="scientific">Halanaerobium saccharolyticum</name>
    <dbReference type="NCBI Taxonomy" id="43595"/>
    <lineage>
        <taxon>Bacteria</taxon>
        <taxon>Bacillati</taxon>
        <taxon>Bacillota</taxon>
        <taxon>Clostridia</taxon>
        <taxon>Halanaerobiales</taxon>
        <taxon>Halanaerobiaceae</taxon>
        <taxon>Halanaerobium</taxon>
    </lineage>
</organism>
<evidence type="ECO:0000313" key="3">
    <source>
        <dbReference type="EMBL" id="TDO94180.1"/>
    </source>
</evidence>
<sequence>MSFARYSDKISEILKAIDKNESRKINKIAKKFVETINNDGIIHVFGSGHSHMLAEEVFYRAGGLAVMSPIFDSGVMLDEGAIKSTKMERLEGYGEIIINNYELQEKDLMLVVSNSGRNPVPIDAALKAQKEGLEVIALTSLEYSKANDSRHHTGKRLFEVADHVLDNHTPYGDAVIDFEITKAVPGSTIAASYIINSIIAETIAIMKEKDMEIPVYKSGNIDGADADNKKLAQKYGKRIKDL</sequence>
<dbReference type="NCBIfam" id="NF002805">
    <property type="entry name" value="PRK02947.1"/>
    <property type="match status" value="1"/>
</dbReference>
<dbReference type="PROSITE" id="PS51464">
    <property type="entry name" value="SIS"/>
    <property type="match status" value="1"/>
</dbReference>
<protein>
    <recommendedName>
        <fullName evidence="1">UPF0309 protein DFR79_104146</fullName>
    </recommendedName>
</protein>
<dbReference type="InterPro" id="IPR050099">
    <property type="entry name" value="SIS_GmhA/DiaA_subfam"/>
</dbReference>
<dbReference type="GO" id="GO:0097367">
    <property type="term" value="F:carbohydrate derivative binding"/>
    <property type="evidence" value="ECO:0007669"/>
    <property type="project" value="InterPro"/>
</dbReference>
<evidence type="ECO:0000313" key="4">
    <source>
        <dbReference type="Proteomes" id="UP000295064"/>
    </source>
</evidence>
<dbReference type="AlphaFoldDB" id="A0A4R6M1E6"/>
<dbReference type="InterPro" id="IPR046348">
    <property type="entry name" value="SIS_dom_sf"/>
</dbReference>
<accession>A0A4R6M1E6</accession>
<name>A0A4R6M1E6_9FIRM</name>
<dbReference type="InterPro" id="IPR035472">
    <property type="entry name" value="RpiR-like_SIS"/>
</dbReference>
<dbReference type="HAMAP" id="MF_01240">
    <property type="entry name" value="UPF0309"/>
    <property type="match status" value="1"/>
</dbReference>
<dbReference type="Proteomes" id="UP000295064">
    <property type="component" value="Unassembled WGS sequence"/>
</dbReference>
<dbReference type="PANTHER" id="PTHR30390">
    <property type="entry name" value="SEDOHEPTULOSE 7-PHOSPHATE ISOMERASE / DNAA INITIATOR-ASSOCIATING FACTOR FOR REPLICATION INITIATION"/>
    <property type="match status" value="1"/>
</dbReference>
<gene>
    <name evidence="3" type="ORF">DFR79_104146</name>
</gene>
<dbReference type="EMBL" id="SNWX01000004">
    <property type="protein sequence ID" value="TDO94180.1"/>
    <property type="molecule type" value="Genomic_DNA"/>
</dbReference>
<dbReference type="CDD" id="cd05013">
    <property type="entry name" value="SIS_RpiR"/>
    <property type="match status" value="1"/>
</dbReference>
<dbReference type="GO" id="GO:1901135">
    <property type="term" value="P:carbohydrate derivative metabolic process"/>
    <property type="evidence" value="ECO:0007669"/>
    <property type="project" value="InterPro"/>
</dbReference>
<dbReference type="OrthoDB" id="9805185at2"/>
<dbReference type="RefSeq" id="WP_133514296.1">
    <property type="nucleotide sequence ID" value="NZ_SNWX01000004.1"/>
</dbReference>
<comment type="caution">
    <text evidence="3">The sequence shown here is derived from an EMBL/GenBank/DDBJ whole genome shotgun (WGS) entry which is preliminary data.</text>
</comment>
<evidence type="ECO:0000256" key="1">
    <source>
        <dbReference type="HAMAP-Rule" id="MF_01240"/>
    </source>
</evidence>
<proteinExistence type="inferred from homology"/>
<comment type="similarity">
    <text evidence="1">Belongs to the UPF0309 family.</text>
</comment>
<dbReference type="InterPro" id="IPR001347">
    <property type="entry name" value="SIS_dom"/>
</dbReference>
<dbReference type="PANTHER" id="PTHR30390:SF7">
    <property type="entry name" value="PHOSPHOHEPTOSE ISOMERASE"/>
    <property type="match status" value="1"/>
</dbReference>
<dbReference type="Pfam" id="PF13580">
    <property type="entry name" value="SIS_2"/>
    <property type="match status" value="1"/>
</dbReference>
<dbReference type="InterPro" id="IPR022951">
    <property type="entry name" value="UPF0309"/>
</dbReference>
<dbReference type="Gene3D" id="3.40.50.10490">
    <property type="entry name" value="Glucose-6-phosphate isomerase like protein, domain 1"/>
    <property type="match status" value="1"/>
</dbReference>
<reference evidence="3 4" key="1">
    <citation type="submission" date="2019-03" db="EMBL/GenBank/DDBJ databases">
        <title>Subsurface microbial communities from deep shales in Ohio and West Virginia, USA.</title>
        <authorList>
            <person name="Wrighton K."/>
        </authorList>
    </citation>
    <scope>NUCLEOTIDE SEQUENCE [LARGE SCALE GENOMIC DNA]</scope>
    <source>
        <strain evidence="3 4">MA284_T2</strain>
    </source>
</reference>
<feature type="domain" description="SIS" evidence="2">
    <location>
        <begin position="32"/>
        <end position="208"/>
    </location>
</feature>
<evidence type="ECO:0000259" key="2">
    <source>
        <dbReference type="PROSITE" id="PS51464"/>
    </source>
</evidence>